<dbReference type="STRING" id="1693.BMIN_0256"/>
<evidence type="ECO:0000259" key="5">
    <source>
        <dbReference type="Pfam" id="PF03358"/>
    </source>
</evidence>
<dbReference type="SUPFAM" id="SSF52218">
    <property type="entry name" value="Flavoproteins"/>
    <property type="match status" value="1"/>
</dbReference>
<dbReference type="Proteomes" id="UP000029014">
    <property type="component" value="Unassembled WGS sequence"/>
</dbReference>
<dbReference type="Gene3D" id="3.40.50.360">
    <property type="match status" value="1"/>
</dbReference>
<dbReference type="InterPro" id="IPR029039">
    <property type="entry name" value="Flavoprotein-like_sf"/>
</dbReference>
<dbReference type="InterPro" id="IPR023932">
    <property type="entry name" value="CE1759_FMN_reduct"/>
</dbReference>
<dbReference type="EMBL" id="JGZD01000009">
    <property type="protein sequence ID" value="KFI72362.1"/>
    <property type="molecule type" value="Genomic_DNA"/>
</dbReference>
<feature type="domain" description="NADPH-dependent FMN reductase-like" evidence="5">
    <location>
        <begin position="39"/>
        <end position="185"/>
    </location>
</feature>
<protein>
    <submittedName>
        <fullName evidence="6">NADH-dependent FMN reductase</fullName>
        <ecNumber evidence="6">1.5.1.38</ecNumber>
    </submittedName>
</protein>
<dbReference type="NCBIfam" id="TIGR04037">
    <property type="entry name" value="LLM_duo_CE1759"/>
    <property type="match status" value="1"/>
</dbReference>
<dbReference type="GO" id="GO:0052873">
    <property type="term" value="F:FMN reductase (NADPH) activity"/>
    <property type="evidence" value="ECO:0007669"/>
    <property type="project" value="UniProtKB-EC"/>
</dbReference>
<dbReference type="InterPro" id="IPR051814">
    <property type="entry name" value="NAD(P)H-dep_FMN_reductase"/>
</dbReference>
<feature type="compositionally biased region" description="Basic and acidic residues" evidence="4">
    <location>
        <begin position="1"/>
        <end position="15"/>
    </location>
</feature>
<reference evidence="6 7" key="1">
    <citation type="submission" date="2014-03" db="EMBL/GenBank/DDBJ databases">
        <title>Genomics of Bifidobacteria.</title>
        <authorList>
            <person name="Ventura M."/>
            <person name="Milani C."/>
            <person name="Lugli G.A."/>
        </authorList>
    </citation>
    <scope>NUCLEOTIDE SEQUENCE [LARGE SCALE GENOMIC DNA]</scope>
    <source>
        <strain evidence="6 7">LMG 11592</strain>
    </source>
</reference>
<dbReference type="eggNOG" id="COG0431">
    <property type="taxonomic scope" value="Bacteria"/>
</dbReference>
<dbReference type="PANTHER" id="PTHR43408">
    <property type="entry name" value="FMN REDUCTASE (NADPH)"/>
    <property type="match status" value="1"/>
</dbReference>
<feature type="region of interest" description="Disordered" evidence="4">
    <location>
        <begin position="1"/>
        <end position="35"/>
    </location>
</feature>
<dbReference type="EC" id="1.5.1.38" evidence="6"/>
<dbReference type="AlphaFoldDB" id="A0A087BMW2"/>
<keyword evidence="7" id="KW-1185">Reference proteome</keyword>
<dbReference type="InterPro" id="IPR005025">
    <property type="entry name" value="FMN_Rdtase-like_dom"/>
</dbReference>
<gene>
    <name evidence="6" type="ORF">BMIN_0256</name>
</gene>
<evidence type="ECO:0000256" key="3">
    <source>
        <dbReference type="ARBA" id="ARBA00023002"/>
    </source>
</evidence>
<comment type="caution">
    <text evidence="6">The sequence shown here is derived from an EMBL/GenBank/DDBJ whole genome shotgun (WGS) entry which is preliminary data.</text>
</comment>
<organism evidence="6 7">
    <name type="scientific">Bifidobacterium minimum</name>
    <dbReference type="NCBI Taxonomy" id="1693"/>
    <lineage>
        <taxon>Bacteria</taxon>
        <taxon>Bacillati</taxon>
        <taxon>Actinomycetota</taxon>
        <taxon>Actinomycetes</taxon>
        <taxon>Bifidobacteriales</taxon>
        <taxon>Bifidobacteriaceae</taxon>
        <taxon>Bifidobacterium</taxon>
    </lineage>
</organism>
<dbReference type="Pfam" id="PF03358">
    <property type="entry name" value="FMN_red"/>
    <property type="match status" value="1"/>
</dbReference>
<evidence type="ECO:0000256" key="4">
    <source>
        <dbReference type="SAM" id="MobiDB-lite"/>
    </source>
</evidence>
<proteinExistence type="predicted"/>
<name>A0A087BMW2_9BIFI</name>
<keyword evidence="1" id="KW-0285">Flavoprotein</keyword>
<evidence type="ECO:0000256" key="1">
    <source>
        <dbReference type="ARBA" id="ARBA00022630"/>
    </source>
</evidence>
<keyword evidence="3 6" id="KW-0560">Oxidoreductase</keyword>
<sequence length="260" mass="26715">MIGNDGGKDGKRDAESGTLTVPDGETTSADGTPDRHITVVSAGVGDPSTTTKLGEAVALEATRYLRDNGVETSVRLVDLRPLARDVAVASVSRQISPALKKAIGIVATSDGVVAASPVFKASYSGLFKGFWDVTEPDVMLAMPVVVAATGGSDRHALVPDTDMRSLFAFLRAIVAPTSIMAAGGDWASAGLADRERRAGRELGAFILSGVRRAVLDAAGKGYRRSFATATMDESASAASTALPDFDSSLMRLAAGGIGGD</sequence>
<dbReference type="PANTHER" id="PTHR43408:SF2">
    <property type="entry name" value="FMN REDUCTASE (NADPH)"/>
    <property type="match status" value="1"/>
</dbReference>
<accession>A0A087BMW2</accession>
<evidence type="ECO:0000256" key="2">
    <source>
        <dbReference type="ARBA" id="ARBA00022643"/>
    </source>
</evidence>
<dbReference type="RefSeq" id="WP_022861588.1">
    <property type="nucleotide sequence ID" value="NZ_JGZD01000009.1"/>
</dbReference>
<evidence type="ECO:0000313" key="6">
    <source>
        <dbReference type="EMBL" id="KFI72362.1"/>
    </source>
</evidence>
<keyword evidence="2" id="KW-0288">FMN</keyword>
<evidence type="ECO:0000313" key="7">
    <source>
        <dbReference type="Proteomes" id="UP000029014"/>
    </source>
</evidence>